<organism evidence="2 3">
    <name type="scientific">Papaver atlanticum</name>
    <dbReference type="NCBI Taxonomy" id="357466"/>
    <lineage>
        <taxon>Eukaryota</taxon>
        <taxon>Viridiplantae</taxon>
        <taxon>Streptophyta</taxon>
        <taxon>Embryophyta</taxon>
        <taxon>Tracheophyta</taxon>
        <taxon>Spermatophyta</taxon>
        <taxon>Magnoliopsida</taxon>
        <taxon>Ranunculales</taxon>
        <taxon>Papaveraceae</taxon>
        <taxon>Papaveroideae</taxon>
        <taxon>Papaver</taxon>
    </lineage>
</organism>
<sequence length="84" mass="9477">MVVNIAACVYSALSLILIGNQCDLGVFNLRLNHFIVSLLLEKVCNVFDRYCRHTDKSILSSLSAALMFVLLLARAVKRLHRRCL</sequence>
<evidence type="ECO:0000256" key="1">
    <source>
        <dbReference type="SAM" id="Phobius"/>
    </source>
</evidence>
<evidence type="ECO:0000313" key="3">
    <source>
        <dbReference type="Proteomes" id="UP001202328"/>
    </source>
</evidence>
<reference evidence="2" key="1">
    <citation type="submission" date="2022-04" db="EMBL/GenBank/DDBJ databases">
        <title>A functionally conserved STORR gene fusion in Papaver species that diverged 16.8 million years ago.</title>
        <authorList>
            <person name="Catania T."/>
        </authorList>
    </citation>
    <scope>NUCLEOTIDE SEQUENCE</scope>
    <source>
        <strain evidence="2">S-188037</strain>
    </source>
</reference>
<dbReference type="AlphaFoldDB" id="A0AAD4THL7"/>
<proteinExistence type="predicted"/>
<name>A0AAD4THL7_9MAGN</name>
<comment type="caution">
    <text evidence="2">The sequence shown here is derived from an EMBL/GenBank/DDBJ whole genome shotgun (WGS) entry which is preliminary data.</text>
</comment>
<keyword evidence="1" id="KW-0472">Membrane</keyword>
<keyword evidence="3" id="KW-1185">Reference proteome</keyword>
<dbReference type="Proteomes" id="UP001202328">
    <property type="component" value="Unassembled WGS sequence"/>
</dbReference>
<keyword evidence="1" id="KW-0812">Transmembrane</keyword>
<accession>A0AAD4THL7</accession>
<keyword evidence="1" id="KW-1133">Transmembrane helix</keyword>
<protein>
    <submittedName>
        <fullName evidence="2">Uncharacterized protein</fullName>
    </submittedName>
</protein>
<feature type="transmembrane region" description="Helical" evidence="1">
    <location>
        <begin position="58"/>
        <end position="76"/>
    </location>
</feature>
<gene>
    <name evidence="2" type="ORF">MKW98_020901</name>
</gene>
<dbReference type="EMBL" id="JAJJMB010001778">
    <property type="protein sequence ID" value="KAI3955268.1"/>
    <property type="molecule type" value="Genomic_DNA"/>
</dbReference>
<evidence type="ECO:0000313" key="2">
    <source>
        <dbReference type="EMBL" id="KAI3955268.1"/>
    </source>
</evidence>